<dbReference type="AlphaFoldDB" id="A0A2I1JY25"/>
<dbReference type="GO" id="GO:0006508">
    <property type="term" value="P:proteolysis"/>
    <property type="evidence" value="ECO:0007669"/>
    <property type="project" value="UniProtKB-KW"/>
</dbReference>
<dbReference type="Gene3D" id="1.10.246.70">
    <property type="match status" value="1"/>
</dbReference>
<sequence>MIHIQNPHLEEIMQELFGTAIKSHDDLTKRMILLLQRLEVYSTTIAQAIERLSLEVHSSLTTYFDDLLQLQLSDQRSVLEVLIAAGYLPKFVQQYTPNGPIVYHDVTIMAYDETQTIKERVFIETAYTTTDSPYSDLVEIYIERPREYQKEGTVPILYIANPYVMGTNNDAFAPEALHSITETHEDPIQSYQLTDYSKPGQTRLLPELTASLEEIVEPPLYGRNPAMKRYLAKGYAVIYYAGRGAYYSQGYNLTGSIEELDAVDATLRWIDGDTAGYYDLEATQRVVPTWSNGTVAMTGKSYLGTLAIGTATYSKSRSLKTILPEAGISNWYDYYRYNNLVVAPQGYPGEDIDILSWFCESFLMNPTNATQAKRQRFRELFEAMRHDMDRESGYYNEFWDQRNYLNQADHIDIPMLIIHGTNDWNVKISHLFKLMEATQNNAISRNFVIHRGKHISIHSIDNYDLIDLMDRWLDYYLLNLGSQPLTNGQGIVQSNLNPNQWDQVNYDQRQQIRFKIEGDRLIQSDISTNDSVEATINTFETQLDFLSAKDWQEQLLDPQGTLAIRYESDSLENQLHLHGTMRIQLKVKSNRNEGALSCLLVDYGSHRIVNERTQSASTKRSIGLSTKLPQTTFTYEPDASDSHIITRGWVNLKTPVNSSDDQGFQTYEIDMIPMDYTLPEGHRLGLIIYGNDYLYTLHPTECQKYQVLTESIQLVIDFL</sequence>
<dbReference type="Gene3D" id="3.40.50.1820">
    <property type="entry name" value="alpha/beta hydrolase"/>
    <property type="match status" value="1"/>
</dbReference>
<dbReference type="InterPro" id="IPR000383">
    <property type="entry name" value="Xaa-Pro-like_dom"/>
</dbReference>
<evidence type="ECO:0000256" key="1">
    <source>
        <dbReference type="ARBA" id="ARBA00000123"/>
    </source>
</evidence>
<dbReference type="PRINTS" id="PR00923">
    <property type="entry name" value="LACTOPTASE"/>
</dbReference>
<dbReference type="GO" id="GO:0008239">
    <property type="term" value="F:dipeptidyl-peptidase activity"/>
    <property type="evidence" value="ECO:0007669"/>
    <property type="project" value="UniProtKB-EC"/>
</dbReference>
<dbReference type="SUPFAM" id="SSF49785">
    <property type="entry name" value="Galactose-binding domain-like"/>
    <property type="match status" value="1"/>
</dbReference>
<dbReference type="GO" id="GO:0008236">
    <property type="term" value="F:serine-type peptidase activity"/>
    <property type="evidence" value="ECO:0007669"/>
    <property type="project" value="UniProtKB-KW"/>
</dbReference>
<dbReference type="SUPFAM" id="SSF53474">
    <property type="entry name" value="alpha/beta-Hydrolases"/>
    <property type="match status" value="1"/>
</dbReference>
<dbReference type="InterPro" id="IPR008979">
    <property type="entry name" value="Galactose-bd-like_sf"/>
</dbReference>
<dbReference type="Pfam" id="PF08530">
    <property type="entry name" value="PepX_C"/>
    <property type="match status" value="1"/>
</dbReference>
<gene>
    <name evidence="10" type="ORF">CYJ57_05980</name>
</gene>
<dbReference type="InterPro" id="IPR013736">
    <property type="entry name" value="Xaa-Pro_dipept_C"/>
</dbReference>
<proteinExistence type="inferred from homology"/>
<comment type="catalytic activity">
    <reaction evidence="1">
        <text>Hydrolyzes Xaa-Pro-|- bonds to release unblocked, N-terminal dipeptides from substrates including Ala-Pro-|-p-nitroanilide and (sequentially) Tyr-Pro-|-Phe-Pro-|-Gly-Pro-|-Ile.</text>
        <dbReference type="EC" id="3.4.14.11"/>
    </reaction>
</comment>
<keyword evidence="5" id="KW-0645">Protease</keyword>
<dbReference type="OrthoDB" id="319764at2"/>
<evidence type="ECO:0000259" key="9">
    <source>
        <dbReference type="SMART" id="SM00939"/>
    </source>
</evidence>
<keyword evidence="6" id="KW-0378">Hydrolase</keyword>
<evidence type="ECO:0000256" key="3">
    <source>
        <dbReference type="ARBA" id="ARBA00012463"/>
    </source>
</evidence>
<evidence type="ECO:0000313" key="10">
    <source>
        <dbReference type="EMBL" id="PKY88232.1"/>
    </source>
</evidence>
<name>A0A2I1JY25_9LACT</name>
<feature type="domain" description="Xaa-Pro dipeptidyl-peptidase C-terminal" evidence="9">
    <location>
        <begin position="470"/>
        <end position="715"/>
    </location>
</feature>
<dbReference type="Gene3D" id="2.60.120.260">
    <property type="entry name" value="Galactose-binding domain-like"/>
    <property type="match status" value="1"/>
</dbReference>
<evidence type="ECO:0000256" key="2">
    <source>
        <dbReference type="ARBA" id="ARBA00010819"/>
    </source>
</evidence>
<comment type="similarity">
    <text evidence="2">Belongs to the peptidase S15 family.</text>
</comment>
<evidence type="ECO:0000313" key="11">
    <source>
        <dbReference type="Proteomes" id="UP000234384"/>
    </source>
</evidence>
<evidence type="ECO:0000256" key="7">
    <source>
        <dbReference type="ARBA" id="ARBA00022825"/>
    </source>
</evidence>
<dbReference type="SMART" id="SM00939">
    <property type="entry name" value="PepX_C"/>
    <property type="match status" value="1"/>
</dbReference>
<dbReference type="EMBL" id="PKHE01000015">
    <property type="protein sequence ID" value="PKY88232.1"/>
    <property type="molecule type" value="Genomic_DNA"/>
</dbReference>
<evidence type="ECO:0000256" key="8">
    <source>
        <dbReference type="ARBA" id="ARBA00030045"/>
    </source>
</evidence>
<evidence type="ECO:0000256" key="6">
    <source>
        <dbReference type="ARBA" id="ARBA00022801"/>
    </source>
</evidence>
<evidence type="ECO:0000256" key="4">
    <source>
        <dbReference type="ARBA" id="ARBA00022438"/>
    </source>
</evidence>
<dbReference type="EC" id="3.4.14.11" evidence="3"/>
<keyword evidence="4" id="KW-0031">Aminopeptidase</keyword>
<reference evidence="10 11" key="1">
    <citation type="submission" date="2017-12" db="EMBL/GenBank/DDBJ databases">
        <title>Phylogenetic diversity of female urinary microbiome.</title>
        <authorList>
            <person name="Thomas-White K."/>
            <person name="Wolfe A.J."/>
        </authorList>
    </citation>
    <scope>NUCLEOTIDE SEQUENCE [LARGE SCALE GENOMIC DNA]</scope>
    <source>
        <strain evidence="10 11">UMB0898</strain>
    </source>
</reference>
<dbReference type="InterPro" id="IPR029058">
    <property type="entry name" value="AB_hydrolase_fold"/>
</dbReference>
<dbReference type="Proteomes" id="UP000234384">
    <property type="component" value="Unassembled WGS sequence"/>
</dbReference>
<dbReference type="GO" id="GO:0004177">
    <property type="term" value="F:aminopeptidase activity"/>
    <property type="evidence" value="ECO:0007669"/>
    <property type="project" value="UniProtKB-KW"/>
</dbReference>
<accession>A0A2I1JY25</accession>
<evidence type="ECO:0000256" key="5">
    <source>
        <dbReference type="ARBA" id="ARBA00022670"/>
    </source>
</evidence>
<comment type="caution">
    <text evidence="10">The sequence shown here is derived from an EMBL/GenBank/DDBJ whole genome shotgun (WGS) entry which is preliminary data.</text>
</comment>
<dbReference type="RefSeq" id="WP_101954490.1">
    <property type="nucleotide sequence ID" value="NZ_PKHE01000015.1"/>
</dbReference>
<protein>
    <recommendedName>
        <fullName evidence="3">Xaa-Pro dipeptidyl-peptidase</fullName>
        <ecNumber evidence="3">3.4.14.11</ecNumber>
    </recommendedName>
    <alternativeName>
        <fullName evidence="8">X-prolyl-dipeptidyl aminopeptidase</fullName>
    </alternativeName>
</protein>
<keyword evidence="7" id="KW-0720">Serine protease</keyword>
<dbReference type="InterPro" id="IPR008252">
    <property type="entry name" value="Pept_S15_Xpro"/>
</dbReference>
<dbReference type="Pfam" id="PF02129">
    <property type="entry name" value="Peptidase_S15"/>
    <property type="match status" value="1"/>
</dbReference>
<organism evidence="10 11">
    <name type="scientific">Falseniella ignava</name>
    <dbReference type="NCBI Taxonomy" id="137730"/>
    <lineage>
        <taxon>Bacteria</taxon>
        <taxon>Bacillati</taxon>
        <taxon>Bacillota</taxon>
        <taxon>Bacilli</taxon>
        <taxon>Lactobacillales</taxon>
        <taxon>Aerococcaceae</taxon>
        <taxon>Falseniella</taxon>
    </lineage>
</organism>